<evidence type="ECO:0000313" key="10">
    <source>
        <dbReference type="Proteomes" id="UP000075809"/>
    </source>
</evidence>
<dbReference type="SUPFAM" id="SSF55961">
    <property type="entry name" value="Bet v1-like"/>
    <property type="match status" value="1"/>
</dbReference>
<feature type="region of interest" description="Disordered" evidence="7">
    <location>
        <begin position="319"/>
        <end position="338"/>
    </location>
</feature>
<dbReference type="GO" id="GO:0005634">
    <property type="term" value="C:nucleus"/>
    <property type="evidence" value="ECO:0007669"/>
    <property type="project" value="UniProtKB-ARBA"/>
</dbReference>
<keyword evidence="10" id="KW-1185">Reference proteome</keyword>
<feature type="compositionally biased region" description="Basic and acidic residues" evidence="7">
    <location>
        <begin position="247"/>
        <end position="261"/>
    </location>
</feature>
<dbReference type="STRING" id="64791.A0A151XE44"/>
<dbReference type="Pfam" id="PF02121">
    <property type="entry name" value="IP_trans"/>
    <property type="match status" value="1"/>
</dbReference>
<evidence type="ECO:0000259" key="8">
    <source>
        <dbReference type="Pfam" id="PF02121"/>
    </source>
</evidence>
<evidence type="ECO:0000256" key="6">
    <source>
        <dbReference type="ARBA" id="ARBA00082927"/>
    </source>
</evidence>
<dbReference type="GO" id="GO:0035091">
    <property type="term" value="F:phosphatidylinositol binding"/>
    <property type="evidence" value="ECO:0007669"/>
    <property type="project" value="TreeGrafter"/>
</dbReference>
<dbReference type="GO" id="GO:0005737">
    <property type="term" value="C:cytoplasm"/>
    <property type="evidence" value="ECO:0007669"/>
    <property type="project" value="UniProtKB-ARBA"/>
</dbReference>
<dbReference type="GO" id="GO:0008526">
    <property type="term" value="F:phosphatidylinositol transfer activity"/>
    <property type="evidence" value="ECO:0007669"/>
    <property type="project" value="TreeGrafter"/>
</dbReference>
<feature type="compositionally biased region" description="Low complexity" evidence="7">
    <location>
        <begin position="264"/>
        <end position="277"/>
    </location>
</feature>
<dbReference type="PRINTS" id="PR00391">
    <property type="entry name" value="PITRANSFER"/>
</dbReference>
<evidence type="ECO:0000256" key="7">
    <source>
        <dbReference type="SAM" id="MobiDB-lite"/>
    </source>
</evidence>
<dbReference type="PANTHER" id="PTHR10658">
    <property type="entry name" value="PHOSPHATIDYLINOSITOL TRANSFER PROTEIN"/>
    <property type="match status" value="1"/>
</dbReference>
<dbReference type="PANTHER" id="PTHR10658:SF54">
    <property type="entry name" value="CYTOPLASMIC PHOSPHATIDYLINOSITOL TRANSFER PROTEIN 1"/>
    <property type="match status" value="1"/>
</dbReference>
<evidence type="ECO:0000256" key="3">
    <source>
        <dbReference type="ARBA" id="ARBA00023121"/>
    </source>
</evidence>
<evidence type="ECO:0000256" key="4">
    <source>
        <dbReference type="ARBA" id="ARBA00061154"/>
    </source>
</evidence>
<keyword evidence="3" id="KW-0446">Lipid-binding</keyword>
<feature type="domain" description="Phosphatidylinositol transfer protein N-terminal" evidence="8">
    <location>
        <begin position="3"/>
        <end position="244"/>
    </location>
</feature>
<dbReference type="InterPro" id="IPR001666">
    <property type="entry name" value="PI_transfer"/>
</dbReference>
<dbReference type="Proteomes" id="UP000075809">
    <property type="component" value="Unassembled WGS sequence"/>
</dbReference>
<organism evidence="9 10">
    <name type="scientific">Mycetomoellerius zeteki</name>
    <dbReference type="NCBI Taxonomy" id="64791"/>
    <lineage>
        <taxon>Eukaryota</taxon>
        <taxon>Metazoa</taxon>
        <taxon>Ecdysozoa</taxon>
        <taxon>Arthropoda</taxon>
        <taxon>Hexapoda</taxon>
        <taxon>Insecta</taxon>
        <taxon>Pterygota</taxon>
        <taxon>Neoptera</taxon>
        <taxon>Endopterygota</taxon>
        <taxon>Hymenoptera</taxon>
        <taxon>Apocrita</taxon>
        <taxon>Aculeata</taxon>
        <taxon>Formicoidea</taxon>
        <taxon>Formicidae</taxon>
        <taxon>Myrmicinae</taxon>
        <taxon>Mycetomoellerius</taxon>
    </lineage>
</organism>
<reference evidence="9 10" key="1">
    <citation type="submission" date="2015-09" db="EMBL/GenBank/DDBJ databases">
        <title>Trachymyrmex zeteki WGS genome.</title>
        <authorList>
            <person name="Nygaard S."/>
            <person name="Hu H."/>
            <person name="Boomsma J."/>
            <person name="Zhang G."/>
        </authorList>
    </citation>
    <scope>NUCLEOTIDE SEQUENCE [LARGE SCALE GENOMIC DNA]</scope>
    <source>
        <strain evidence="9">Tzet28-1</strain>
        <tissue evidence="9">Whole body</tissue>
    </source>
</reference>
<comment type="similarity">
    <text evidence="4">Belongs to the PtdIns transfer protein family. PI transfer class IIB subfamily.</text>
</comment>
<gene>
    <name evidence="9" type="ORF">ALC60_02235</name>
</gene>
<name>A0A151XE44_9HYME</name>
<evidence type="ECO:0000256" key="5">
    <source>
        <dbReference type="ARBA" id="ARBA00068698"/>
    </source>
</evidence>
<dbReference type="AlphaFoldDB" id="A0A151XE44"/>
<feature type="compositionally biased region" description="Basic and acidic residues" evidence="7">
    <location>
        <begin position="319"/>
        <end position="333"/>
    </location>
</feature>
<dbReference type="InterPro" id="IPR055261">
    <property type="entry name" value="PI_transfer_N"/>
</dbReference>
<dbReference type="FunFam" id="3.30.530.20:FF:000011">
    <property type="entry name" value="cytoplasmic phosphatidylinositol transfer protein 1 isoform X2"/>
    <property type="match status" value="1"/>
</dbReference>
<proteinExistence type="inferred from homology"/>
<sequence length="723" mass="85566">MVLTKEYRISMPLTTEEYRIGQLYMIARHSHEQSDNDEGVEVVENTVCEDPVHGKGQYTEKRIHLSSKLPYWIQSILPRIFYVTEKAWNYYPFTITDYTCSFVPKFHIAINTRYEDNNGSTENCLGLSPMELIHREVDFVDIAYDELSAKHYKEEEDPKYFQSKRTGRGPLIEGWRDTMQPIMCSYKLVHASFEVWGMQTRVEDFIHRCIRDILVLGHRQAFAWIDEWYDMNLENVRQYEQKMQTETNEKVRLKNQLDEKQTGTPSSSMPTTPKSPTQRSWFSWSNPHNKYSESLLEDYKRMKDYKMDKEDPMRKVLMQRADRDTKSSGKYSEDTSSNVMQLEKPFSKVENIYRLRREDILDEEKDIIKESSNSASQLRYSPERYSPVGFGLSEVKNDPYVKDTDISKSTKKFFDNWDIAKNSQSSNSKQFRNNFLELYPARKQEIIAKDDNEQINSNSHNSKFPQDINIWKSRKDEELFDSLMKANTKPFENEEDDKDMKEYFEGETEYFMDDKDMKEYFEDETEHNTIKTGRNNINPHMFPPNIWKGIENEEFDDLNFIRENSQETGQLGLYSEENNKYFQNEQDEDLIFRDKAYTSTETARTPVINAYNAYILPRYLNIVNDKKYPTKSETQELSETKNSIHANPVKEMNHRFFEDEAVVKDNIMSIKDLIHPKNIFNIKKYNNPIANKWNKNEVLTELDPDILDDIENPPVETTESALT</sequence>
<evidence type="ECO:0000256" key="2">
    <source>
        <dbReference type="ARBA" id="ARBA00023055"/>
    </source>
</evidence>
<evidence type="ECO:0000313" key="9">
    <source>
        <dbReference type="EMBL" id="KYQ58590.1"/>
    </source>
</evidence>
<dbReference type="InterPro" id="IPR023393">
    <property type="entry name" value="START-like_dom_sf"/>
</dbReference>
<feature type="region of interest" description="Disordered" evidence="7">
    <location>
        <begin position="244"/>
        <end position="283"/>
    </location>
</feature>
<dbReference type="Gene3D" id="3.30.530.20">
    <property type="match status" value="1"/>
</dbReference>
<dbReference type="EMBL" id="KQ982254">
    <property type="protein sequence ID" value="KYQ58590.1"/>
    <property type="molecule type" value="Genomic_DNA"/>
</dbReference>
<accession>A0A151XE44</accession>
<evidence type="ECO:0000256" key="1">
    <source>
        <dbReference type="ARBA" id="ARBA00022448"/>
    </source>
</evidence>
<keyword evidence="1" id="KW-0813">Transport</keyword>
<keyword evidence="2" id="KW-0445">Lipid transport</keyword>
<protein>
    <recommendedName>
        <fullName evidence="5">Cytoplasmic phosphatidylinositol transfer protein 1</fullName>
    </recommendedName>
    <alternativeName>
        <fullName evidence="6">Retinal degeneration B homolog beta</fullName>
    </alternativeName>
</protein>